<gene>
    <name evidence="1" type="ORF">LKD75_03350</name>
</gene>
<dbReference type="EMBL" id="JAJEPV010000006">
    <property type="protein sequence ID" value="MCC2118638.1"/>
    <property type="molecule type" value="Genomic_DNA"/>
</dbReference>
<reference evidence="1 2" key="1">
    <citation type="submission" date="2021-10" db="EMBL/GenBank/DDBJ databases">
        <title>Anaerobic single-cell dispensing facilitates the cultivation of human gut bacteria.</title>
        <authorList>
            <person name="Afrizal A."/>
        </authorList>
    </citation>
    <scope>NUCLEOTIDE SEQUENCE [LARGE SCALE GENOMIC DNA]</scope>
    <source>
        <strain evidence="1 2">CLA-AA-H273</strain>
    </source>
</reference>
<organism evidence="1 2">
    <name type="scientific">Waltera acetigignens</name>
    <dbReference type="NCBI Taxonomy" id="2981769"/>
    <lineage>
        <taxon>Bacteria</taxon>
        <taxon>Bacillati</taxon>
        <taxon>Bacillota</taxon>
        <taxon>Clostridia</taxon>
        <taxon>Lachnospirales</taxon>
        <taxon>Lachnospiraceae</taxon>
        <taxon>Waltera</taxon>
    </lineage>
</organism>
<dbReference type="RefSeq" id="WP_227732499.1">
    <property type="nucleotide sequence ID" value="NZ_JAJEPV010000006.1"/>
</dbReference>
<sequence>MDLPILSAALENLKRKWYEEVEINPETVLMDKKDFSKRIKPIKKMVETQFAGTEYVERMKRSVEGMNRMSVSEQLTHFFEGIDMPVGKKEKKALQARNFSAHGLYAGDSIDYEEQFMTSQVYECILVRVILKLLKYEGNYIDYGTIGYPEKNINCPSGSEVGETP</sequence>
<accession>A0AAE3A196</accession>
<evidence type="ECO:0000313" key="2">
    <source>
        <dbReference type="Proteomes" id="UP001197795"/>
    </source>
</evidence>
<dbReference type="AlphaFoldDB" id="A0AAE3A196"/>
<evidence type="ECO:0000313" key="1">
    <source>
        <dbReference type="EMBL" id="MCC2118638.1"/>
    </source>
</evidence>
<comment type="caution">
    <text evidence="1">The sequence shown here is derived from an EMBL/GenBank/DDBJ whole genome shotgun (WGS) entry which is preliminary data.</text>
</comment>
<keyword evidence="2" id="KW-1185">Reference proteome</keyword>
<protein>
    <submittedName>
        <fullName evidence="1">Uncharacterized protein</fullName>
    </submittedName>
</protein>
<name>A0AAE3A196_9FIRM</name>
<proteinExistence type="predicted"/>
<dbReference type="Proteomes" id="UP001197795">
    <property type="component" value="Unassembled WGS sequence"/>
</dbReference>